<feature type="transmembrane region" description="Helical" evidence="8">
    <location>
        <begin position="121"/>
        <end position="144"/>
    </location>
</feature>
<comment type="subcellular location">
    <subcellularLocation>
        <location evidence="1">Cell membrane</location>
        <topology evidence="1">Multi-pass membrane protein</topology>
    </subcellularLocation>
</comment>
<evidence type="ECO:0000256" key="3">
    <source>
        <dbReference type="ARBA" id="ARBA00022448"/>
    </source>
</evidence>
<dbReference type="AlphaFoldDB" id="A0A4R5N7U1"/>
<organism evidence="10 11">
    <name type="scientific">Leuconostoc fallax</name>
    <dbReference type="NCBI Taxonomy" id="1251"/>
    <lineage>
        <taxon>Bacteria</taxon>
        <taxon>Bacillati</taxon>
        <taxon>Bacillota</taxon>
        <taxon>Bacilli</taxon>
        <taxon>Lactobacillales</taxon>
        <taxon>Lactobacillaceae</taxon>
        <taxon>Leuconostoc</taxon>
    </lineage>
</organism>
<feature type="domain" description="ABC-2 type transporter transmembrane" evidence="9">
    <location>
        <begin position="22"/>
        <end position="230"/>
    </location>
</feature>
<dbReference type="PANTHER" id="PTHR30413">
    <property type="entry name" value="INNER MEMBRANE TRANSPORT PERMEASE"/>
    <property type="match status" value="1"/>
</dbReference>
<keyword evidence="7 8" id="KW-0472">Membrane</keyword>
<keyword evidence="5 8" id="KW-0812">Transmembrane</keyword>
<evidence type="ECO:0000256" key="1">
    <source>
        <dbReference type="ARBA" id="ARBA00004651"/>
    </source>
</evidence>
<comment type="similarity">
    <text evidence="2">Belongs to the ABC-2 integral membrane protein family.</text>
</comment>
<keyword evidence="4" id="KW-1003">Cell membrane</keyword>
<comment type="caution">
    <text evidence="10">The sequence shown here is derived from an EMBL/GenBank/DDBJ whole genome shotgun (WGS) entry which is preliminary data.</text>
</comment>
<evidence type="ECO:0000256" key="5">
    <source>
        <dbReference type="ARBA" id="ARBA00022692"/>
    </source>
</evidence>
<dbReference type="Proteomes" id="UP000295681">
    <property type="component" value="Unassembled WGS sequence"/>
</dbReference>
<dbReference type="GO" id="GO:0140359">
    <property type="term" value="F:ABC-type transporter activity"/>
    <property type="evidence" value="ECO:0007669"/>
    <property type="project" value="InterPro"/>
</dbReference>
<evidence type="ECO:0000313" key="11">
    <source>
        <dbReference type="Proteomes" id="UP000295681"/>
    </source>
</evidence>
<dbReference type="InterPro" id="IPR013525">
    <property type="entry name" value="ABC2_TM"/>
</dbReference>
<sequence length="271" mass="32260">MKEVWLVLQEQFKYAPVMVRLANYEKKARYQNHALGNLWLFLNPFMQVATYWIVFGLGFNSSSNVTGIPYMPWLIVGLATWLFINTSFMDTTWSISANIWQIARMKFPMSIMPMMRTLMNFNAFLYMLVIGVVMSVFYGLPVTFYWLQVFYYMFAAFAFLYAFGIFNATITVLIRDYQQIMQTVMRFVFWVSGALFSVSDRFGHGHERFVRLLEMNPFYYLVDGMRNSFFGHQWFWENTYPTIAFWLFVIIILFIGSHLHLKFRSYFADLV</sequence>
<evidence type="ECO:0000256" key="8">
    <source>
        <dbReference type="SAM" id="Phobius"/>
    </source>
</evidence>
<evidence type="ECO:0000256" key="7">
    <source>
        <dbReference type="ARBA" id="ARBA00023136"/>
    </source>
</evidence>
<reference evidence="10 11" key="1">
    <citation type="journal article" date="2019" name="Appl. Microbiol. Biotechnol.">
        <title>Uncovering carbohydrate metabolism through a genotype-phenotype association study of 56 lactic acid bacteria genomes.</title>
        <authorList>
            <person name="Buron-Moles G."/>
            <person name="Chailyan A."/>
            <person name="Dolejs I."/>
            <person name="Forster J."/>
            <person name="Miks M.H."/>
        </authorList>
    </citation>
    <scope>NUCLEOTIDE SEQUENCE [LARGE SCALE GENOMIC DNA]</scope>
    <source>
        <strain evidence="10 11">ATCC 700006</strain>
    </source>
</reference>
<name>A0A4R5N7U1_9LACO</name>
<keyword evidence="11" id="KW-1185">Reference proteome</keyword>
<keyword evidence="3" id="KW-0813">Transport</keyword>
<feature type="transmembrane region" description="Helical" evidence="8">
    <location>
        <begin position="243"/>
        <end position="261"/>
    </location>
</feature>
<dbReference type="GO" id="GO:0015920">
    <property type="term" value="P:lipopolysaccharide transport"/>
    <property type="evidence" value="ECO:0007669"/>
    <property type="project" value="TreeGrafter"/>
</dbReference>
<evidence type="ECO:0000259" key="9">
    <source>
        <dbReference type="Pfam" id="PF01061"/>
    </source>
</evidence>
<dbReference type="RefSeq" id="WP_010007972.1">
    <property type="nucleotide sequence ID" value="NZ_JAGYGP010000001.1"/>
</dbReference>
<keyword evidence="6 8" id="KW-1133">Transmembrane helix</keyword>
<evidence type="ECO:0000256" key="6">
    <source>
        <dbReference type="ARBA" id="ARBA00022989"/>
    </source>
</evidence>
<evidence type="ECO:0000256" key="2">
    <source>
        <dbReference type="ARBA" id="ARBA00007783"/>
    </source>
</evidence>
<gene>
    <name evidence="10" type="ORF">C5L23_000251</name>
</gene>
<dbReference type="PANTHER" id="PTHR30413:SF10">
    <property type="entry name" value="CAPSULE POLYSACCHARIDE EXPORT INNER-MEMBRANE PROTEIN CTRC"/>
    <property type="match status" value="1"/>
</dbReference>
<feature type="transmembrane region" description="Helical" evidence="8">
    <location>
        <begin position="34"/>
        <end position="54"/>
    </location>
</feature>
<dbReference type="STRING" id="907931.GCA_000165675_01127"/>
<accession>A0A4R5N7U1</accession>
<evidence type="ECO:0000256" key="4">
    <source>
        <dbReference type="ARBA" id="ARBA00022475"/>
    </source>
</evidence>
<dbReference type="GO" id="GO:0005886">
    <property type="term" value="C:plasma membrane"/>
    <property type="evidence" value="ECO:0007669"/>
    <property type="project" value="UniProtKB-SubCell"/>
</dbReference>
<dbReference type="EMBL" id="PUFI01000014">
    <property type="protein sequence ID" value="TDG67945.1"/>
    <property type="molecule type" value="Genomic_DNA"/>
</dbReference>
<protein>
    <recommendedName>
        <fullName evidence="9">ABC-2 type transporter transmembrane domain-containing protein</fullName>
    </recommendedName>
</protein>
<proteinExistence type="inferred from homology"/>
<dbReference type="Pfam" id="PF01061">
    <property type="entry name" value="ABC2_membrane"/>
    <property type="match status" value="1"/>
</dbReference>
<feature type="transmembrane region" description="Helical" evidence="8">
    <location>
        <begin position="150"/>
        <end position="175"/>
    </location>
</feature>
<evidence type="ECO:0000313" key="10">
    <source>
        <dbReference type="EMBL" id="TDG67945.1"/>
    </source>
</evidence>
<feature type="transmembrane region" description="Helical" evidence="8">
    <location>
        <begin position="187"/>
        <end position="204"/>
    </location>
</feature>
<feature type="transmembrane region" description="Helical" evidence="8">
    <location>
        <begin position="74"/>
        <end position="100"/>
    </location>
</feature>